<feature type="transmembrane region" description="Helical" evidence="1">
    <location>
        <begin position="130"/>
        <end position="148"/>
    </location>
</feature>
<feature type="transmembrane region" description="Helical" evidence="1">
    <location>
        <begin position="205"/>
        <end position="223"/>
    </location>
</feature>
<dbReference type="KEGG" id="tag:Tagg_0796"/>
<feature type="transmembrane region" description="Helical" evidence="1">
    <location>
        <begin position="154"/>
        <end position="173"/>
    </location>
</feature>
<protein>
    <submittedName>
        <fullName evidence="2">Uncharacterized protein</fullName>
    </submittedName>
</protein>
<gene>
    <name evidence="2" type="ordered locus">Tagg_0796</name>
</gene>
<feature type="transmembrane region" description="Helical" evidence="1">
    <location>
        <begin position="372"/>
        <end position="391"/>
    </location>
</feature>
<reference evidence="3" key="2">
    <citation type="journal article" date="2010" name="Stand. Genomic Sci.">
        <title>Complete genome sequence of Thermosphaera aggregans type strain (M11TLT).</title>
        <authorList>
            <person name="Spring S."/>
            <person name="Rachel R."/>
            <person name="Lapidus A."/>
            <person name="Davenport K."/>
            <person name="Tice H."/>
            <person name="Copeland A."/>
            <person name="Cheng J.-F."/>
            <person name="Lucas S."/>
            <person name="Chen F."/>
            <person name="Nolan M."/>
            <person name="Bruce D."/>
            <person name="Goodwin L."/>
            <person name="Pitluck S."/>
            <person name="Ivanova N."/>
            <person name="Mavromatis K."/>
            <person name="Ovchinnikova G."/>
            <person name="Pati A."/>
            <person name="Chen A."/>
            <person name="Palaniappan K."/>
            <person name="Land M."/>
            <person name="Hauser L."/>
            <person name="Chang Y.-J."/>
            <person name="Jeffries C.C."/>
            <person name="Brettin T."/>
            <person name="Detter J.C."/>
            <person name="Tapia R."/>
            <person name="Han C."/>
            <person name="Heimerl T."/>
            <person name="Weikl F."/>
            <person name="Brambilla E."/>
            <person name="Goker M."/>
            <person name="Bristow J."/>
            <person name="Eisen J.A."/>
            <person name="Markowitz V."/>
            <person name="Hugenholtz P."/>
            <person name="Kyrpides N.C."/>
            <person name="Klenk H.-P."/>
        </authorList>
    </citation>
    <scope>NUCLEOTIDE SEQUENCE [LARGE SCALE GENOMIC DNA]</scope>
    <source>
        <strain evidence="3">DSM 11486 / M11TL</strain>
    </source>
</reference>
<dbReference type="HOGENOM" id="CLU_653184_0_0_2"/>
<evidence type="ECO:0000313" key="2">
    <source>
        <dbReference type="EMBL" id="ADG91069.1"/>
    </source>
</evidence>
<keyword evidence="1" id="KW-0812">Transmembrane</keyword>
<keyword evidence="1" id="KW-0472">Membrane</keyword>
<name>D5U1R9_THEAM</name>
<keyword evidence="3" id="KW-1185">Reference proteome</keyword>
<organism evidence="2 3">
    <name type="scientific">Thermosphaera aggregans (strain DSM 11486 / M11TL)</name>
    <dbReference type="NCBI Taxonomy" id="633148"/>
    <lineage>
        <taxon>Archaea</taxon>
        <taxon>Thermoproteota</taxon>
        <taxon>Thermoprotei</taxon>
        <taxon>Desulfurococcales</taxon>
        <taxon>Desulfurococcaceae</taxon>
        <taxon>Thermosphaera</taxon>
    </lineage>
</organism>
<accession>D5U1R9</accession>
<dbReference type="Proteomes" id="UP000002376">
    <property type="component" value="Chromosome"/>
</dbReference>
<dbReference type="AlphaFoldDB" id="D5U1R9"/>
<dbReference type="OrthoDB" id="380557at2157"/>
<feature type="transmembrane region" description="Helical" evidence="1">
    <location>
        <begin position="403"/>
        <end position="419"/>
    </location>
</feature>
<dbReference type="RefSeq" id="WP_013129662.1">
    <property type="nucleotide sequence ID" value="NC_014160.1"/>
</dbReference>
<feature type="transmembrane region" description="Helical" evidence="1">
    <location>
        <begin position="340"/>
        <end position="360"/>
    </location>
</feature>
<keyword evidence="1" id="KW-1133">Transmembrane helix</keyword>
<evidence type="ECO:0000256" key="1">
    <source>
        <dbReference type="SAM" id="Phobius"/>
    </source>
</evidence>
<dbReference type="GeneID" id="9165811"/>
<dbReference type="STRING" id="633148.Tagg_0796"/>
<proteinExistence type="predicted"/>
<reference evidence="2 3" key="1">
    <citation type="journal article" date="2010" name="Stand. Genomic Sci.">
        <title>Complete genome sequence of Thermosphaera aggregans type strain (M11TL).</title>
        <authorList>
            <person name="Spring S."/>
            <person name="Rachel R."/>
            <person name="Lapidus A."/>
            <person name="Davenport K."/>
            <person name="Tice H."/>
            <person name="Copeland A."/>
            <person name="Cheng J.F."/>
            <person name="Lucas S."/>
            <person name="Chen F."/>
            <person name="Nolan M."/>
            <person name="Bruce D."/>
            <person name="Goodwin L."/>
            <person name="Pitluck S."/>
            <person name="Ivanova N."/>
            <person name="Mavromatis K."/>
            <person name="Ovchinnikova G."/>
            <person name="Pati A."/>
            <person name="Chen A."/>
            <person name="Palaniappan K."/>
            <person name="Land M."/>
            <person name="Hauser L."/>
            <person name="Chang Y.J."/>
            <person name="Jeffries C.C."/>
            <person name="Brettin T."/>
            <person name="Detter J.C."/>
            <person name="Tapia R."/>
            <person name="Han C."/>
            <person name="Heimerl T."/>
            <person name="Weikl F."/>
            <person name="Brambilla E."/>
            <person name="Goker M."/>
            <person name="Bristow J."/>
            <person name="Eisen J.A."/>
            <person name="Markowitz V."/>
            <person name="Hugenholtz P."/>
            <person name="Kyrpides N.C."/>
            <person name="Klenk H.P."/>
        </authorList>
    </citation>
    <scope>NUCLEOTIDE SEQUENCE [LARGE SCALE GENOMIC DNA]</scope>
    <source>
        <strain evidence="3">DSM 11486 / M11TL</strain>
    </source>
</reference>
<dbReference type="EMBL" id="CP001939">
    <property type="protein sequence ID" value="ADG91069.1"/>
    <property type="molecule type" value="Genomic_DNA"/>
</dbReference>
<sequence>MEKGFDGLSAKRLEEGFLDFLAVLASFETTGLRVMDLLEQAAEGRVRVPGGYEPLARLYVFLERASGDPYTSLKSLAELTPSPVVSRFLREYGEVLVSTGVTMGLVEKYLDEELERHWARVSSLFTRLDAFYEGFLIIVLTLTVFTLLPGTPLSPAVSAAAVALTGIAGYLIAGRVSKTILAPAPQYMAAADLAVVASAPLALAGVQGLALHAGLALTLHLLLRGRVRVLRGIEDEAVLLAEEAVSGLALGVPVDATLTAGFHSSRSLVYRLLGLAMLNGFNPSTMVDALALPPLAGRLISLLASPLEYSGFSRALASMVSRFSRHIAQSRKWCGERARLYLFYAVFTGFILAFTAYLLKGFTALPGLPPEAAAPLVYTSIVGTVAVASASGGGLMVSSAGKTGLALALGWAVYLLLAIL</sequence>
<reference key="3">
    <citation type="submission" date="2010-02" db="EMBL/GenBank/DDBJ databases">
        <title>Complete genome sequence of Thermosphaera aggregans type strain (M11TL).</title>
        <authorList>
            <consortium name="US DOE Joint Genome Institute (JGI-PGF)"/>
            <person name="Spring S."/>
            <person name="Lapidus A."/>
            <person name="Munk C."/>
            <person name="Schroeder M."/>
            <person name="Glavina Del Rio T."/>
            <person name="Tice H."/>
            <person name="Copeland A."/>
            <person name="Cheng J.-F."/>
            <person name="Lucas S."/>
            <person name="Chen F."/>
            <person name="Nolan M."/>
            <person name="Bruce D."/>
            <person name="Goodwin L."/>
            <person name="Pitluck S."/>
            <person name="Ivanova N."/>
            <person name="Mavromatis K."/>
            <person name="Ovchinnikova G."/>
            <person name="Pati A."/>
            <person name="Chen A."/>
            <person name="Palaniappan K."/>
            <person name="Land M."/>
            <person name="Hauser L."/>
            <person name="Chang Y.-J."/>
            <person name="Jeffries C.C."/>
            <person name="Brettin T."/>
            <person name="Detter J.C."/>
            <person name="Tapia R."/>
            <person name="Han C."/>
            <person name="Chain P."/>
            <person name="Heimerl T."/>
            <person name="Weik F."/>
            <person name="Goker M."/>
            <person name="Rachel R."/>
            <person name="Bristow J."/>
            <person name="Eisen J.A."/>
            <person name="Markowitz V."/>
            <person name="Hugenholtz P."/>
            <person name="Kyrpides N.C."/>
            <person name="Klenk H.-P."/>
        </authorList>
    </citation>
    <scope>NUCLEOTIDE SEQUENCE</scope>
    <source>
        <strain>DSM 11486</strain>
    </source>
</reference>
<dbReference type="eggNOG" id="arCOG01815">
    <property type="taxonomic scope" value="Archaea"/>
</dbReference>
<evidence type="ECO:0000313" key="3">
    <source>
        <dbReference type="Proteomes" id="UP000002376"/>
    </source>
</evidence>